<accession>A0AAD5YXI4</accession>
<evidence type="ECO:0000313" key="5">
    <source>
        <dbReference type="Proteomes" id="UP001213000"/>
    </source>
</evidence>
<keyword evidence="5" id="KW-1185">Reference proteome</keyword>
<dbReference type="InterPro" id="IPR007111">
    <property type="entry name" value="NACHT_NTPase"/>
</dbReference>
<feature type="domain" description="NACHT" evidence="3">
    <location>
        <begin position="388"/>
        <end position="503"/>
    </location>
</feature>
<evidence type="ECO:0000313" key="4">
    <source>
        <dbReference type="EMBL" id="KAJ3570239.1"/>
    </source>
</evidence>
<protein>
    <recommendedName>
        <fullName evidence="3">NACHT domain-containing protein</fullName>
    </recommendedName>
</protein>
<dbReference type="Proteomes" id="UP001213000">
    <property type="component" value="Unassembled WGS sequence"/>
</dbReference>
<feature type="region of interest" description="Disordered" evidence="2">
    <location>
        <begin position="69"/>
        <end position="107"/>
    </location>
</feature>
<feature type="region of interest" description="Disordered" evidence="2">
    <location>
        <begin position="1"/>
        <end position="21"/>
    </location>
</feature>
<dbReference type="AlphaFoldDB" id="A0AAD5YXI4"/>
<organism evidence="4 5">
    <name type="scientific">Leucocoprinus birnbaumii</name>
    <dbReference type="NCBI Taxonomy" id="56174"/>
    <lineage>
        <taxon>Eukaryota</taxon>
        <taxon>Fungi</taxon>
        <taxon>Dikarya</taxon>
        <taxon>Basidiomycota</taxon>
        <taxon>Agaricomycotina</taxon>
        <taxon>Agaricomycetes</taxon>
        <taxon>Agaricomycetidae</taxon>
        <taxon>Agaricales</taxon>
        <taxon>Agaricineae</taxon>
        <taxon>Agaricaceae</taxon>
        <taxon>Leucocoprinus</taxon>
    </lineage>
</organism>
<name>A0AAD5YXI4_9AGAR</name>
<evidence type="ECO:0000256" key="2">
    <source>
        <dbReference type="SAM" id="MobiDB-lite"/>
    </source>
</evidence>
<evidence type="ECO:0000256" key="1">
    <source>
        <dbReference type="ARBA" id="ARBA00022737"/>
    </source>
</evidence>
<sequence length="987" mass="111153">MGSSIDPHSTLERNSDSPRIPQQLTLLDISPADRLSVRDNAPSLDWSHCNREVIVGSYKASSEPFSLGLRDRRIQRRPTPYRLPHTNRSERTAPELPDDPSEPRLGCSSEHQQRFLNSEVVSIVDSNHSNYTVESTCLPPMRLELADPVLGRSLPPITDGLHVISNNNLSLDLATQPQTSRVSDNPADAQLVTRAYIQPLITTIPPLTPLPSLMLNTPNVCPMHRVVKPSLKNLLNPAANSPGPSDATEYLVESLRARRSPVNTQEHYRARETEAVQNLVALDSSDSQPFYERGEGGSRTNHTNTGLLSGAHEIIINNSTLVNHTMHPSSSSLAVHSEVIRWMEPEIMEGAEFDSSERAPPPRCHPGTRTSIIERLNGWVMNPKREKRLLWLQGPAGVGKSAIIQTLVEALSKGSGRLGATLFFSRPNGRSNPQQVIPTIASQLALLDDSYKSYIHELSLRKPRALRTAMQEQFNLLITEPFVRRRLCSGSADILIAIDGLDECDGDPNHDPTFLHRGRSLEAIHRQIVQLISDFVGRYPNVPIIWAIASRPEDHIKSAFTADGIQGTFLEVEIPIDSDEACRDVENYLVASFTEIRTQYPNQFRESTAWPSHVHFLQIAKAALGLFIFAEVVIRFVGDERVGNPISQLSHVLSALAKIQQSQQPRNPLEVLDAIYTTIMERVPNDMITNTKRLLEILIFFQRQKKNISDFTFRDMCEYLMIPHEDAVSALRHLHSVVFFGRGKVENGRPRFFHASFPDFLENPARSNGFYVNEWKIDTHRLVEVLTPRSLDGATQKGAHRMLVQVLQMESLPSFPKVSVQLLGTRCSLSPHQLQSIFEYFDLSDLLTTEGGIKVASELPIRDENGSWADELRRRGCFSVARLDSLSKPPPKLYRIVPGWVRDRKYVAHDYMNSSLHSWWTSTKVTDWSAQLARLYAEQPETKVLIWGHQNGKQCAVILRNDLPDWWMDGYLSRPGEVYISGFSRLK</sequence>
<dbReference type="InterPro" id="IPR056884">
    <property type="entry name" value="NPHP3-like_N"/>
</dbReference>
<dbReference type="PANTHER" id="PTHR10039">
    <property type="entry name" value="AMELOGENIN"/>
    <property type="match status" value="1"/>
</dbReference>
<dbReference type="Gene3D" id="3.40.50.300">
    <property type="entry name" value="P-loop containing nucleotide triphosphate hydrolases"/>
    <property type="match status" value="1"/>
</dbReference>
<reference evidence="4" key="1">
    <citation type="submission" date="2022-07" db="EMBL/GenBank/DDBJ databases">
        <title>Genome Sequence of Leucocoprinus birnbaumii.</title>
        <authorList>
            <person name="Buettner E."/>
        </authorList>
    </citation>
    <scope>NUCLEOTIDE SEQUENCE</scope>
    <source>
        <strain evidence="4">VT141</strain>
    </source>
</reference>
<gene>
    <name evidence="4" type="ORF">NP233_g4539</name>
</gene>
<dbReference type="InterPro" id="IPR027417">
    <property type="entry name" value="P-loop_NTPase"/>
</dbReference>
<evidence type="ECO:0000259" key="3">
    <source>
        <dbReference type="PROSITE" id="PS50837"/>
    </source>
</evidence>
<comment type="caution">
    <text evidence="4">The sequence shown here is derived from an EMBL/GenBank/DDBJ whole genome shotgun (WGS) entry which is preliminary data.</text>
</comment>
<dbReference type="EMBL" id="JANIEX010000248">
    <property type="protein sequence ID" value="KAJ3570239.1"/>
    <property type="molecule type" value="Genomic_DNA"/>
</dbReference>
<dbReference type="PROSITE" id="PS50837">
    <property type="entry name" value="NACHT"/>
    <property type="match status" value="1"/>
</dbReference>
<dbReference type="SUPFAM" id="SSF52540">
    <property type="entry name" value="P-loop containing nucleoside triphosphate hydrolases"/>
    <property type="match status" value="1"/>
</dbReference>
<keyword evidence="1" id="KW-0677">Repeat</keyword>
<dbReference type="Pfam" id="PF24883">
    <property type="entry name" value="NPHP3_N"/>
    <property type="match status" value="1"/>
</dbReference>
<dbReference type="PANTHER" id="PTHR10039:SF14">
    <property type="entry name" value="NACHT DOMAIN-CONTAINING PROTEIN"/>
    <property type="match status" value="1"/>
</dbReference>
<proteinExistence type="predicted"/>